<dbReference type="Gene3D" id="3.40.30.10">
    <property type="entry name" value="Glutaredoxin"/>
    <property type="match status" value="1"/>
</dbReference>
<dbReference type="InterPro" id="IPR000889">
    <property type="entry name" value="Glutathione_peroxidase"/>
</dbReference>
<proteinExistence type="inferred from homology"/>
<dbReference type="Pfam" id="PF00255">
    <property type="entry name" value="GSHPx"/>
    <property type="match status" value="1"/>
</dbReference>
<accession>A0ABR1FH89</accession>
<comment type="subcellular location">
    <subcellularLocation>
        <location evidence="1">Secreted</location>
    </subcellularLocation>
</comment>
<comment type="caution">
    <text evidence="7">The sequence shown here is derived from an EMBL/GenBank/DDBJ whole genome shotgun (WGS) entry which is preliminary data.</text>
</comment>
<keyword evidence="4 7" id="KW-0575">Peroxidase</keyword>
<evidence type="ECO:0000313" key="8">
    <source>
        <dbReference type="Proteomes" id="UP001363151"/>
    </source>
</evidence>
<dbReference type="EMBL" id="JBBJCI010000423">
    <property type="protein sequence ID" value="KAK7230781.1"/>
    <property type="molecule type" value="Genomic_DNA"/>
</dbReference>
<keyword evidence="3" id="KW-0964">Secreted</keyword>
<evidence type="ECO:0000313" key="7">
    <source>
        <dbReference type="EMBL" id="KAK7230781.1"/>
    </source>
</evidence>
<gene>
    <name evidence="7" type="primary">GPX2</name>
    <name evidence="7" type="ORF">SO694_00075060</name>
</gene>
<keyword evidence="6" id="KW-0560">Oxidoreductase</keyword>
<dbReference type="PANTHER" id="PTHR11592:SF88">
    <property type="entry name" value="GLUTATHIONE PEROXIDASE-RELATED"/>
    <property type="match status" value="1"/>
</dbReference>
<dbReference type="PROSITE" id="PS51355">
    <property type="entry name" value="GLUTATHIONE_PEROXID_3"/>
    <property type="match status" value="1"/>
</dbReference>
<dbReference type="GO" id="GO:0004601">
    <property type="term" value="F:peroxidase activity"/>
    <property type="evidence" value="ECO:0007669"/>
    <property type="project" value="UniProtKB-KW"/>
</dbReference>
<evidence type="ECO:0000256" key="3">
    <source>
        <dbReference type="ARBA" id="ARBA00022525"/>
    </source>
</evidence>
<reference evidence="7 8" key="1">
    <citation type="submission" date="2024-03" db="EMBL/GenBank/DDBJ databases">
        <title>Aureococcus anophagefferens CCMP1851 and Kratosvirus quantuckense: Draft genome of a second virus-susceptible host strain in the model system.</title>
        <authorList>
            <person name="Chase E."/>
            <person name="Truchon A.R."/>
            <person name="Schepens W."/>
            <person name="Wilhelm S.W."/>
        </authorList>
    </citation>
    <scope>NUCLEOTIDE SEQUENCE [LARGE SCALE GENOMIC DNA]</scope>
    <source>
        <strain evidence="7 8">CCMP1851</strain>
    </source>
</reference>
<keyword evidence="8" id="KW-1185">Reference proteome</keyword>
<protein>
    <submittedName>
        <fullName evidence="7">Glutathione peroxidase</fullName>
    </submittedName>
</protein>
<evidence type="ECO:0000256" key="4">
    <source>
        <dbReference type="ARBA" id="ARBA00022559"/>
    </source>
</evidence>
<keyword evidence="5" id="KW-0732">Signal</keyword>
<comment type="similarity">
    <text evidence="2">Belongs to the glutathione peroxidase family.</text>
</comment>
<dbReference type="PANTHER" id="PTHR11592">
    <property type="entry name" value="GLUTATHIONE PEROXIDASE"/>
    <property type="match status" value="1"/>
</dbReference>
<organism evidence="7 8">
    <name type="scientific">Aureococcus anophagefferens</name>
    <name type="common">Harmful bloom alga</name>
    <dbReference type="NCBI Taxonomy" id="44056"/>
    <lineage>
        <taxon>Eukaryota</taxon>
        <taxon>Sar</taxon>
        <taxon>Stramenopiles</taxon>
        <taxon>Ochrophyta</taxon>
        <taxon>Pelagophyceae</taxon>
        <taxon>Pelagomonadales</taxon>
        <taxon>Pelagomonadaceae</taxon>
        <taxon>Aureococcus</taxon>
    </lineage>
</organism>
<sequence>MNDLTEKFAGKFTCLGFPTNQFGKQTNEKDWELLPMLAHVRPGGGFVPNFPIFTKTEANGEGASDLFKFLRSSLGAPSDDFKGQGSDYVISTKNIIWTPVTRRDQRTDLAWNFEKFLINQEGKPVKRYSPGFLTADVAADVEALLEHGPDALG</sequence>
<dbReference type="SUPFAM" id="SSF52833">
    <property type="entry name" value="Thioredoxin-like"/>
    <property type="match status" value="1"/>
</dbReference>
<evidence type="ECO:0000256" key="1">
    <source>
        <dbReference type="ARBA" id="ARBA00004613"/>
    </source>
</evidence>
<evidence type="ECO:0000256" key="6">
    <source>
        <dbReference type="ARBA" id="ARBA00023002"/>
    </source>
</evidence>
<dbReference type="Proteomes" id="UP001363151">
    <property type="component" value="Unassembled WGS sequence"/>
</dbReference>
<evidence type="ECO:0000256" key="2">
    <source>
        <dbReference type="ARBA" id="ARBA00006926"/>
    </source>
</evidence>
<dbReference type="InterPro" id="IPR036249">
    <property type="entry name" value="Thioredoxin-like_sf"/>
</dbReference>
<name>A0ABR1FH89_AURAN</name>
<evidence type="ECO:0000256" key="5">
    <source>
        <dbReference type="ARBA" id="ARBA00022729"/>
    </source>
</evidence>